<dbReference type="AlphaFoldDB" id="A0A9D2HAD0"/>
<keyword evidence="6" id="KW-0963">Cytoplasm</keyword>
<dbReference type="EC" id="4.2.1.19" evidence="6"/>
<evidence type="ECO:0000313" key="8">
    <source>
        <dbReference type="Proteomes" id="UP000824223"/>
    </source>
</evidence>
<dbReference type="Proteomes" id="UP000824223">
    <property type="component" value="Unassembled WGS sequence"/>
</dbReference>
<dbReference type="EMBL" id="DXAK01000022">
    <property type="protein sequence ID" value="HJA06441.1"/>
    <property type="molecule type" value="Genomic_DNA"/>
</dbReference>
<comment type="caution">
    <text evidence="7">The sequence shown here is derived from an EMBL/GenBank/DDBJ whole genome shotgun (WGS) entry which is preliminary data.</text>
</comment>
<comment type="pathway">
    <text evidence="1 6">Amino-acid biosynthesis; L-histidine biosynthesis; L-histidine from 5-phospho-alpha-D-ribose 1-diphosphate: step 6/9.</text>
</comment>
<dbReference type="Pfam" id="PF00475">
    <property type="entry name" value="IGPD"/>
    <property type="match status" value="1"/>
</dbReference>
<dbReference type="GO" id="GO:0000105">
    <property type="term" value="P:L-histidine biosynthetic process"/>
    <property type="evidence" value="ECO:0007669"/>
    <property type="project" value="UniProtKB-UniRule"/>
</dbReference>
<gene>
    <name evidence="6 7" type="primary">hisB</name>
    <name evidence="7" type="ORF">H9798_04735</name>
</gene>
<dbReference type="CDD" id="cd07914">
    <property type="entry name" value="IGPD"/>
    <property type="match status" value="1"/>
</dbReference>
<dbReference type="InterPro" id="IPR020568">
    <property type="entry name" value="Ribosomal_Su5_D2-typ_SF"/>
</dbReference>
<dbReference type="PANTHER" id="PTHR23133">
    <property type="entry name" value="IMIDAZOLEGLYCEROL-PHOSPHATE DEHYDRATASE HIS7"/>
    <property type="match status" value="1"/>
</dbReference>
<accession>A0A9D2HAD0</accession>
<dbReference type="Gene3D" id="3.30.230.40">
    <property type="entry name" value="Imidazole glycerol phosphate dehydratase, domain 1"/>
    <property type="match status" value="2"/>
</dbReference>
<evidence type="ECO:0000256" key="2">
    <source>
        <dbReference type="ARBA" id="ARBA00016664"/>
    </source>
</evidence>
<dbReference type="PROSITE" id="PS00954">
    <property type="entry name" value="IGP_DEHYDRATASE_1"/>
    <property type="match status" value="1"/>
</dbReference>
<sequence>MNGRIGSCTRKTKETDISLTINLDGQGKTQIDTGIPFFDHMLDGFARHGLFDLEVKAKGDTGVDSHHTIEDVGIVLGQAVTDALGGKAGIKRYGYFVLPMDETLALCAVDLSGRPYLKYSADFTVPRLGTLDTEMVREFFYAVSYSAAMNLHVKIMEAGNNHHMAEAMFKAFGKALDMAVSMEPRISEVWSTKGTL</sequence>
<comment type="similarity">
    <text evidence="6">Belongs to the imidazoleglycerol-phosphate dehydratase family.</text>
</comment>
<evidence type="ECO:0000256" key="6">
    <source>
        <dbReference type="HAMAP-Rule" id="MF_00076"/>
    </source>
</evidence>
<dbReference type="NCBIfam" id="NF002111">
    <property type="entry name" value="PRK00951.2-1"/>
    <property type="match status" value="1"/>
</dbReference>
<comment type="catalytic activity">
    <reaction evidence="6">
        <text>D-erythro-1-(imidazol-4-yl)glycerol 3-phosphate = 3-(imidazol-4-yl)-2-oxopropyl phosphate + H2O</text>
        <dbReference type="Rhea" id="RHEA:11040"/>
        <dbReference type="ChEBI" id="CHEBI:15377"/>
        <dbReference type="ChEBI" id="CHEBI:57766"/>
        <dbReference type="ChEBI" id="CHEBI:58278"/>
        <dbReference type="EC" id="4.2.1.19"/>
    </reaction>
</comment>
<evidence type="ECO:0000256" key="1">
    <source>
        <dbReference type="ARBA" id="ARBA00005047"/>
    </source>
</evidence>
<evidence type="ECO:0000256" key="5">
    <source>
        <dbReference type="ARBA" id="ARBA00023239"/>
    </source>
</evidence>
<protein>
    <recommendedName>
        <fullName evidence="2 6">Imidazoleglycerol-phosphate dehydratase</fullName>
        <shortName evidence="6">IGPD</shortName>
        <ecNumber evidence="6">4.2.1.19</ecNumber>
    </recommendedName>
</protein>
<organism evidence="7 8">
    <name type="scientific">Candidatus Mediterraneibacter pullicola</name>
    <dbReference type="NCBI Taxonomy" id="2838682"/>
    <lineage>
        <taxon>Bacteria</taxon>
        <taxon>Bacillati</taxon>
        <taxon>Bacillota</taxon>
        <taxon>Clostridia</taxon>
        <taxon>Lachnospirales</taxon>
        <taxon>Lachnospiraceae</taxon>
        <taxon>Mediterraneibacter</taxon>
    </lineage>
</organism>
<dbReference type="FunFam" id="3.30.230.40:FF:000001">
    <property type="entry name" value="Imidazoleglycerol-phosphate dehydratase HisB"/>
    <property type="match status" value="1"/>
</dbReference>
<evidence type="ECO:0000256" key="3">
    <source>
        <dbReference type="ARBA" id="ARBA00022605"/>
    </source>
</evidence>
<comment type="subcellular location">
    <subcellularLocation>
        <location evidence="6">Cytoplasm</location>
    </subcellularLocation>
</comment>
<dbReference type="NCBIfam" id="NF002114">
    <property type="entry name" value="PRK00951.2-4"/>
    <property type="match status" value="1"/>
</dbReference>
<proteinExistence type="inferred from homology"/>
<dbReference type="PANTHER" id="PTHR23133:SF2">
    <property type="entry name" value="IMIDAZOLEGLYCEROL-PHOSPHATE DEHYDRATASE"/>
    <property type="match status" value="1"/>
</dbReference>
<dbReference type="GO" id="GO:0004424">
    <property type="term" value="F:imidazoleglycerol-phosphate dehydratase activity"/>
    <property type="evidence" value="ECO:0007669"/>
    <property type="project" value="UniProtKB-UniRule"/>
</dbReference>
<evidence type="ECO:0000256" key="4">
    <source>
        <dbReference type="ARBA" id="ARBA00023102"/>
    </source>
</evidence>
<dbReference type="FunFam" id="3.30.230.40:FF:000003">
    <property type="entry name" value="Imidazoleglycerol-phosphate dehydratase HisB"/>
    <property type="match status" value="1"/>
</dbReference>
<reference evidence="7" key="1">
    <citation type="journal article" date="2021" name="PeerJ">
        <title>Extensive microbial diversity within the chicken gut microbiome revealed by metagenomics and culture.</title>
        <authorList>
            <person name="Gilroy R."/>
            <person name="Ravi A."/>
            <person name="Getino M."/>
            <person name="Pursley I."/>
            <person name="Horton D.L."/>
            <person name="Alikhan N.F."/>
            <person name="Baker D."/>
            <person name="Gharbi K."/>
            <person name="Hall N."/>
            <person name="Watson M."/>
            <person name="Adriaenssens E.M."/>
            <person name="Foster-Nyarko E."/>
            <person name="Jarju S."/>
            <person name="Secka A."/>
            <person name="Antonio M."/>
            <person name="Oren A."/>
            <person name="Chaudhuri R.R."/>
            <person name="La Ragione R."/>
            <person name="Hildebrand F."/>
            <person name="Pallen M.J."/>
        </authorList>
    </citation>
    <scope>NUCLEOTIDE SEQUENCE</scope>
    <source>
        <strain evidence="7">ChiSjej2B20-11307</strain>
    </source>
</reference>
<name>A0A9D2HAD0_9FIRM</name>
<dbReference type="InterPro" id="IPR038494">
    <property type="entry name" value="IGPD_sf"/>
</dbReference>
<keyword evidence="3 6" id="KW-0028">Amino-acid biosynthesis</keyword>
<dbReference type="HAMAP" id="MF_00076">
    <property type="entry name" value="HisB"/>
    <property type="match status" value="1"/>
</dbReference>
<dbReference type="InterPro" id="IPR020565">
    <property type="entry name" value="ImidazoleglycerP_deHydtase_CS"/>
</dbReference>
<dbReference type="GO" id="GO:0005737">
    <property type="term" value="C:cytoplasm"/>
    <property type="evidence" value="ECO:0007669"/>
    <property type="project" value="UniProtKB-SubCell"/>
</dbReference>
<evidence type="ECO:0000313" key="7">
    <source>
        <dbReference type="EMBL" id="HJA06441.1"/>
    </source>
</evidence>
<reference evidence="7" key="2">
    <citation type="submission" date="2021-04" db="EMBL/GenBank/DDBJ databases">
        <authorList>
            <person name="Gilroy R."/>
        </authorList>
    </citation>
    <scope>NUCLEOTIDE SEQUENCE</scope>
    <source>
        <strain evidence="7">ChiSjej2B20-11307</strain>
    </source>
</reference>
<dbReference type="InterPro" id="IPR000807">
    <property type="entry name" value="ImidazoleglycerolP_deHydtase"/>
</dbReference>
<keyword evidence="4 6" id="KW-0368">Histidine biosynthesis</keyword>
<keyword evidence="5 6" id="KW-0456">Lyase</keyword>
<dbReference type="SUPFAM" id="SSF54211">
    <property type="entry name" value="Ribosomal protein S5 domain 2-like"/>
    <property type="match status" value="2"/>
</dbReference>